<dbReference type="AlphaFoldDB" id="A0A9J6P2M4"/>
<dbReference type="RefSeq" id="WP_250859969.1">
    <property type="nucleotide sequence ID" value="NZ_JAGSOJ010000003.1"/>
</dbReference>
<dbReference type="EMBL" id="JAGSOJ010000003">
    <property type="protein sequence ID" value="MCM1990855.1"/>
    <property type="molecule type" value="Genomic_DNA"/>
</dbReference>
<dbReference type="Pfam" id="PF04519">
    <property type="entry name" value="Bactofilin"/>
    <property type="match status" value="1"/>
</dbReference>
<evidence type="ECO:0000313" key="2">
    <source>
        <dbReference type="EMBL" id="MCM1990855.1"/>
    </source>
</evidence>
<name>A0A9J6P2M4_9CLOT</name>
<dbReference type="InterPro" id="IPR007607">
    <property type="entry name" value="BacA/B"/>
</dbReference>
<accession>A0A9J6P2M4</accession>
<proteinExistence type="inferred from homology"/>
<reference evidence="2" key="2">
    <citation type="submission" date="2021-04" db="EMBL/GenBank/DDBJ databases">
        <authorList>
            <person name="Dong X."/>
        </authorList>
    </citation>
    <scope>NUCLEOTIDE SEQUENCE</scope>
    <source>
        <strain evidence="2">ZWT</strain>
    </source>
</reference>
<organism evidence="2 3">
    <name type="scientific">Oceanirhabdus seepicola</name>
    <dbReference type="NCBI Taxonomy" id="2828781"/>
    <lineage>
        <taxon>Bacteria</taxon>
        <taxon>Bacillati</taxon>
        <taxon>Bacillota</taxon>
        <taxon>Clostridia</taxon>
        <taxon>Eubacteriales</taxon>
        <taxon>Clostridiaceae</taxon>
        <taxon>Oceanirhabdus</taxon>
    </lineage>
</organism>
<comment type="similarity">
    <text evidence="1">Belongs to the bactofilin family.</text>
</comment>
<protein>
    <submittedName>
        <fullName evidence="2">Polymer-forming cytoskeletal protein</fullName>
    </submittedName>
</protein>
<dbReference type="PANTHER" id="PTHR35024">
    <property type="entry name" value="HYPOTHETICAL CYTOSOLIC PROTEIN"/>
    <property type="match status" value="1"/>
</dbReference>
<evidence type="ECO:0000256" key="1">
    <source>
        <dbReference type="ARBA" id="ARBA00044755"/>
    </source>
</evidence>
<reference evidence="2" key="1">
    <citation type="journal article" date="2021" name="mSystems">
        <title>Bacteria and Archaea Synergistically Convert Glycine Betaine to Biogenic Methane in the Formosa Cold Seep of the South China Sea.</title>
        <authorList>
            <person name="Li L."/>
            <person name="Zhang W."/>
            <person name="Zhang S."/>
            <person name="Song L."/>
            <person name="Sun Q."/>
            <person name="Zhang H."/>
            <person name="Xiang H."/>
            <person name="Dong X."/>
        </authorList>
    </citation>
    <scope>NUCLEOTIDE SEQUENCE</scope>
    <source>
        <strain evidence="2">ZWT</strain>
    </source>
</reference>
<keyword evidence="3" id="KW-1185">Reference proteome</keyword>
<evidence type="ECO:0000313" key="3">
    <source>
        <dbReference type="Proteomes" id="UP001056429"/>
    </source>
</evidence>
<comment type="caution">
    <text evidence="2">The sequence shown here is derived from an EMBL/GenBank/DDBJ whole genome shotgun (WGS) entry which is preliminary data.</text>
</comment>
<dbReference type="Proteomes" id="UP001056429">
    <property type="component" value="Unassembled WGS sequence"/>
</dbReference>
<sequence>MFSNKKNASTTYQSDKFDTIIANNTSMSGNINAEGNVRIDGSYKGDIESHGEVIVGDNGFIKGNIKAQSICVSGKVEGNIECDGLLEIYSHGVVDGDIIVKSLSVVEGGLFNGKSSMGAMNTNRDVEEKNDNSGIEIMEE</sequence>
<dbReference type="PANTHER" id="PTHR35024:SF4">
    <property type="entry name" value="POLYMER-FORMING CYTOSKELETAL PROTEIN"/>
    <property type="match status" value="1"/>
</dbReference>
<gene>
    <name evidence="2" type="ORF">KDK92_14080</name>
</gene>